<keyword evidence="1" id="KW-0472">Membrane</keyword>
<feature type="transmembrane region" description="Helical" evidence="1">
    <location>
        <begin position="44"/>
        <end position="63"/>
    </location>
</feature>
<feature type="transmembrane region" description="Helical" evidence="1">
    <location>
        <begin position="75"/>
        <end position="93"/>
    </location>
</feature>
<name>A0A014M3G9_9GAMM</name>
<dbReference type="EMBL" id="JFHN01000029">
    <property type="protein sequence ID" value="EXU76396.1"/>
    <property type="molecule type" value="Genomic_DNA"/>
</dbReference>
<sequence>MTLQAWCFSYRGRIGRRDLWIWLMLWLILMIVLFMLASCEWVSTQTAAFCVVSLLWPTSAVVVKRLHDRNKPGYWGLLLIAAWMLSAGNWEMLPASWQWALGRFIPTLILVTMTLELVVLPGTRGDNRFGTTACRVNYSGRRASDYQ</sequence>
<keyword evidence="1" id="KW-1133">Transmembrane helix</keyword>
<feature type="transmembrane region" description="Helical" evidence="1">
    <location>
        <begin position="99"/>
        <end position="120"/>
    </location>
</feature>
<protein>
    <submittedName>
        <fullName evidence="2">Membrane protein</fullName>
    </submittedName>
</protein>
<keyword evidence="3" id="KW-1185">Reference proteome</keyword>
<reference evidence="2 3" key="1">
    <citation type="submission" date="2014-02" db="EMBL/GenBank/DDBJ databases">
        <title>Draft genome of Erwinia mallotivora strain BT-MARDI, a papaya dieback pathogen.</title>
        <authorList>
            <person name="Redzuan R."/>
            <person name="Abu Bakar N."/>
            <person name="Badrun R."/>
            <person name="Mohd Raih M.F."/>
            <person name="Rozano L."/>
            <person name="Mat Amin N."/>
        </authorList>
    </citation>
    <scope>NUCLEOTIDE SEQUENCE [LARGE SCALE GENOMIC DNA]</scope>
    <source>
        <strain evidence="2 3">BT-MARDI</strain>
    </source>
</reference>
<dbReference type="STRING" id="69222.BG55_05875"/>
<dbReference type="Proteomes" id="UP000019918">
    <property type="component" value="Unassembled WGS sequence"/>
</dbReference>
<dbReference type="PANTHER" id="PTHR34980:SF1">
    <property type="entry name" value="INNER MEMBRANE PROTEIN"/>
    <property type="match status" value="1"/>
</dbReference>
<evidence type="ECO:0000256" key="1">
    <source>
        <dbReference type="SAM" id="Phobius"/>
    </source>
</evidence>
<dbReference type="RefSeq" id="WP_034935245.1">
    <property type="nucleotide sequence ID" value="NZ_JFHN01000029.1"/>
</dbReference>
<gene>
    <name evidence="2" type="ORF">BG55_05875</name>
</gene>
<dbReference type="GO" id="GO:0005886">
    <property type="term" value="C:plasma membrane"/>
    <property type="evidence" value="ECO:0007669"/>
    <property type="project" value="TreeGrafter"/>
</dbReference>
<keyword evidence="1" id="KW-0812">Transmembrane</keyword>
<organism evidence="2 3">
    <name type="scientific">Erwinia mallotivora</name>
    <dbReference type="NCBI Taxonomy" id="69222"/>
    <lineage>
        <taxon>Bacteria</taxon>
        <taxon>Pseudomonadati</taxon>
        <taxon>Pseudomonadota</taxon>
        <taxon>Gammaproteobacteria</taxon>
        <taxon>Enterobacterales</taxon>
        <taxon>Erwiniaceae</taxon>
        <taxon>Erwinia</taxon>
    </lineage>
</organism>
<comment type="caution">
    <text evidence="2">The sequence shown here is derived from an EMBL/GenBank/DDBJ whole genome shotgun (WGS) entry which is preliminary data.</text>
</comment>
<dbReference type="PANTHER" id="PTHR34980">
    <property type="entry name" value="INNER MEMBRANE PROTEIN-RELATED-RELATED"/>
    <property type="match status" value="1"/>
</dbReference>
<evidence type="ECO:0000313" key="2">
    <source>
        <dbReference type="EMBL" id="EXU76396.1"/>
    </source>
</evidence>
<dbReference type="AlphaFoldDB" id="A0A014M3G9"/>
<proteinExistence type="predicted"/>
<dbReference type="InterPro" id="IPR008523">
    <property type="entry name" value="DUF805"/>
</dbReference>
<dbReference type="Pfam" id="PF05656">
    <property type="entry name" value="DUF805"/>
    <property type="match status" value="1"/>
</dbReference>
<accession>A0A014M3G9</accession>
<feature type="transmembrane region" description="Helical" evidence="1">
    <location>
        <begin position="19"/>
        <end position="38"/>
    </location>
</feature>
<dbReference type="PATRIC" id="fig|69222.5.peg.1210"/>
<dbReference type="OrthoDB" id="9812349at2"/>
<evidence type="ECO:0000313" key="3">
    <source>
        <dbReference type="Proteomes" id="UP000019918"/>
    </source>
</evidence>